<evidence type="ECO:0000256" key="1">
    <source>
        <dbReference type="SAM" id="SignalP"/>
    </source>
</evidence>
<reference evidence="2 3" key="1">
    <citation type="submission" date="2019-07" db="EMBL/GenBank/DDBJ databases">
        <title>The pathways for chlorine oxyanion respiration interact through the shared metabolite chlorate.</title>
        <authorList>
            <person name="Barnum T.P."/>
            <person name="Cheng Y."/>
            <person name="Hill K.A."/>
            <person name="Lucas L.N."/>
            <person name="Carlson H.K."/>
            <person name="Coates J.D."/>
        </authorList>
    </citation>
    <scope>NUCLEOTIDE SEQUENCE [LARGE SCALE GENOMIC DNA]</scope>
    <source>
        <strain evidence="2">BK-3</strain>
    </source>
</reference>
<comment type="caution">
    <text evidence="2">The sequence shown here is derived from an EMBL/GenBank/DDBJ whole genome shotgun (WGS) entry which is preliminary data.</text>
</comment>
<gene>
    <name evidence="2" type="ORF">FHK82_11485</name>
</gene>
<accession>A0A558CYC3</accession>
<dbReference type="Proteomes" id="UP000317355">
    <property type="component" value="Unassembled WGS sequence"/>
</dbReference>
<dbReference type="EMBL" id="VMRY01000051">
    <property type="protein sequence ID" value="TVT53766.1"/>
    <property type="molecule type" value="Genomic_DNA"/>
</dbReference>
<proteinExistence type="predicted"/>
<evidence type="ECO:0000313" key="2">
    <source>
        <dbReference type="EMBL" id="TVT53766.1"/>
    </source>
</evidence>
<feature type="signal peptide" evidence="1">
    <location>
        <begin position="1"/>
        <end position="19"/>
    </location>
</feature>
<organism evidence="2 3">
    <name type="scientific">Sedimenticola thiotaurini</name>
    <dbReference type="NCBI Taxonomy" id="1543721"/>
    <lineage>
        <taxon>Bacteria</taxon>
        <taxon>Pseudomonadati</taxon>
        <taxon>Pseudomonadota</taxon>
        <taxon>Gammaproteobacteria</taxon>
        <taxon>Chromatiales</taxon>
        <taxon>Sedimenticolaceae</taxon>
        <taxon>Sedimenticola</taxon>
    </lineage>
</organism>
<protein>
    <submittedName>
        <fullName evidence="2">Uncharacterized protein</fullName>
    </submittedName>
</protein>
<dbReference type="AlphaFoldDB" id="A0A558CYC3"/>
<evidence type="ECO:0000313" key="3">
    <source>
        <dbReference type="Proteomes" id="UP000317355"/>
    </source>
</evidence>
<keyword evidence="1" id="KW-0732">Signal</keyword>
<feature type="chain" id="PRO_5022113849" evidence="1">
    <location>
        <begin position="20"/>
        <end position="116"/>
    </location>
</feature>
<name>A0A558CYC3_9GAMM</name>
<sequence length="116" mass="13215">MLKRCYSFAFLLLAAPLWAQQNPQVLGYGVKGCDHYNLTYAGWQEGQEEHIAEYIHYRDWLEGLVTGLSLATGMDVLKGVDNKGALRRIQLYCDEHPTDDFFTATMDLVRILSSLK</sequence>